<evidence type="ECO:0000313" key="3">
    <source>
        <dbReference type="Proteomes" id="UP000324222"/>
    </source>
</evidence>
<reference evidence="2 3" key="1">
    <citation type="submission" date="2019-05" db="EMBL/GenBank/DDBJ databases">
        <title>Another draft genome of Portunus trituberculatus and its Hox gene families provides insights of decapod evolution.</title>
        <authorList>
            <person name="Jeong J.-H."/>
            <person name="Song I."/>
            <person name="Kim S."/>
            <person name="Choi T."/>
            <person name="Kim D."/>
            <person name="Ryu S."/>
            <person name="Kim W."/>
        </authorList>
    </citation>
    <scope>NUCLEOTIDE SEQUENCE [LARGE SCALE GENOMIC DNA]</scope>
    <source>
        <tissue evidence="2">Muscle</tissue>
    </source>
</reference>
<feature type="region of interest" description="Disordered" evidence="1">
    <location>
        <begin position="137"/>
        <end position="156"/>
    </location>
</feature>
<dbReference type="AlphaFoldDB" id="A0A5B7E7H1"/>
<keyword evidence="3" id="KW-1185">Reference proteome</keyword>
<sequence>MEGVVTRSRDALNYSFWRLGAMHLLEARNLPAPLLVLEEQLFKAIRMALNDACKDLTYVIANLRAWRKEAYFGCLRPSFSQVEKCILRKSSIFTPLLFDEDRLQEALQSSNNNADRTLHEAALRALAWLRPAPGVPLVERGTRPSTSTAVRPSAAPALSPSFAALARDSRWGGGLAARSSRPGVQGGGQKGKPFWK</sequence>
<comment type="caution">
    <text evidence="2">The sequence shown here is derived from an EMBL/GenBank/DDBJ whole genome shotgun (WGS) entry which is preliminary data.</text>
</comment>
<dbReference type="EMBL" id="VSRR010002046">
    <property type="protein sequence ID" value="MPC29285.1"/>
    <property type="molecule type" value="Genomic_DNA"/>
</dbReference>
<gene>
    <name evidence="2" type="ORF">E2C01_022510</name>
</gene>
<proteinExistence type="predicted"/>
<dbReference type="Proteomes" id="UP000324222">
    <property type="component" value="Unassembled WGS sequence"/>
</dbReference>
<organism evidence="2 3">
    <name type="scientific">Portunus trituberculatus</name>
    <name type="common">Swimming crab</name>
    <name type="synonym">Neptunus trituberculatus</name>
    <dbReference type="NCBI Taxonomy" id="210409"/>
    <lineage>
        <taxon>Eukaryota</taxon>
        <taxon>Metazoa</taxon>
        <taxon>Ecdysozoa</taxon>
        <taxon>Arthropoda</taxon>
        <taxon>Crustacea</taxon>
        <taxon>Multicrustacea</taxon>
        <taxon>Malacostraca</taxon>
        <taxon>Eumalacostraca</taxon>
        <taxon>Eucarida</taxon>
        <taxon>Decapoda</taxon>
        <taxon>Pleocyemata</taxon>
        <taxon>Brachyura</taxon>
        <taxon>Eubrachyura</taxon>
        <taxon>Portunoidea</taxon>
        <taxon>Portunidae</taxon>
        <taxon>Portuninae</taxon>
        <taxon>Portunus</taxon>
    </lineage>
</organism>
<evidence type="ECO:0000313" key="2">
    <source>
        <dbReference type="EMBL" id="MPC29285.1"/>
    </source>
</evidence>
<protein>
    <submittedName>
        <fullName evidence="2">Uncharacterized protein</fullName>
    </submittedName>
</protein>
<feature type="region of interest" description="Disordered" evidence="1">
    <location>
        <begin position="173"/>
        <end position="196"/>
    </location>
</feature>
<name>A0A5B7E7H1_PORTR</name>
<accession>A0A5B7E7H1</accession>
<evidence type="ECO:0000256" key="1">
    <source>
        <dbReference type="SAM" id="MobiDB-lite"/>
    </source>
</evidence>